<dbReference type="InterPro" id="IPR027417">
    <property type="entry name" value="P-loop_NTPase"/>
</dbReference>
<protein>
    <submittedName>
        <fullName evidence="2">Uncharacterized protein</fullName>
    </submittedName>
</protein>
<sequence length="479" mass="53121">MAYSQLKHKIANEFTVSCSKTEGVRLYELLTKAIQRDEDKKIQVVSLGPANDKEVVSVLLLGETGAGKTRLINALLNIVFGVQLADDFRFVLKDQMDLTSKSQIHSQTDYVTAYLIYHMDGMLINNNLMIIDTPGFCDTRSVEYQNRVTERLSSFLLNDFGIDNLHCIGLVAKANQNRISRVQLNILNAFSSLLSHDVTPITKLLATFACDDNHVHEVVKTAGINFSSVYEFDNWPLYITRNNTDRRSSLNHEYRWDNMQEEHLRFLKELSAVPPSQPQKTSSAERRLLAETKAILKDEVKRAASLARAHGKLKREMNKLLDEAENIKWKYNEKNVTIDRRKVERGFHTHNCEICVKTCKTCKNPSNIKAGIVGTTTGVGTGVATGIFSALISGAVIGAEVGVLGGPIGAAVGSSIGAASALTFGLIAGIRKKFLEETIAEVKDLEEVRILRIIFAAVDSLDSNMEEGLYLQDISGQLN</sequence>
<reference evidence="2 3" key="2">
    <citation type="submission" date="2019-01" db="EMBL/GenBank/DDBJ databases">
        <title>The decoding of complex shrimp genome reveals the adaptation for benthos swimmer, frequently molting mechanism and breeding impact on genome.</title>
        <authorList>
            <person name="Sun Y."/>
            <person name="Gao Y."/>
            <person name="Yu Y."/>
        </authorList>
    </citation>
    <scope>NUCLEOTIDE SEQUENCE [LARGE SCALE GENOMIC DNA]</scope>
    <source>
        <tissue evidence="2">Muscle</tissue>
    </source>
</reference>
<keyword evidence="1" id="KW-0175">Coiled coil</keyword>
<feature type="coiled-coil region" evidence="1">
    <location>
        <begin position="303"/>
        <end position="334"/>
    </location>
</feature>
<dbReference type="SUPFAM" id="SSF52540">
    <property type="entry name" value="P-loop containing nucleoside triphosphate hydrolases"/>
    <property type="match status" value="1"/>
</dbReference>
<dbReference type="Proteomes" id="UP000283509">
    <property type="component" value="Unassembled WGS sequence"/>
</dbReference>
<dbReference type="AlphaFoldDB" id="A0A423U1E1"/>
<reference evidence="2 3" key="1">
    <citation type="submission" date="2018-04" db="EMBL/GenBank/DDBJ databases">
        <authorList>
            <person name="Zhang X."/>
            <person name="Yuan J."/>
            <person name="Li F."/>
            <person name="Xiang J."/>
        </authorList>
    </citation>
    <scope>NUCLEOTIDE SEQUENCE [LARGE SCALE GENOMIC DNA]</scope>
    <source>
        <tissue evidence="2">Muscle</tissue>
    </source>
</reference>
<dbReference type="PANTHER" id="PTHR32046:SF14">
    <property type="match status" value="1"/>
</dbReference>
<proteinExistence type="predicted"/>
<evidence type="ECO:0000256" key="1">
    <source>
        <dbReference type="SAM" id="Coils"/>
    </source>
</evidence>
<dbReference type="EMBL" id="QCYY01000812">
    <property type="protein sequence ID" value="ROT82519.1"/>
    <property type="molecule type" value="Genomic_DNA"/>
</dbReference>
<keyword evidence="3" id="KW-1185">Reference proteome</keyword>
<organism evidence="2 3">
    <name type="scientific">Penaeus vannamei</name>
    <name type="common">Whiteleg shrimp</name>
    <name type="synonym">Litopenaeus vannamei</name>
    <dbReference type="NCBI Taxonomy" id="6689"/>
    <lineage>
        <taxon>Eukaryota</taxon>
        <taxon>Metazoa</taxon>
        <taxon>Ecdysozoa</taxon>
        <taxon>Arthropoda</taxon>
        <taxon>Crustacea</taxon>
        <taxon>Multicrustacea</taxon>
        <taxon>Malacostraca</taxon>
        <taxon>Eumalacostraca</taxon>
        <taxon>Eucarida</taxon>
        <taxon>Decapoda</taxon>
        <taxon>Dendrobranchiata</taxon>
        <taxon>Penaeoidea</taxon>
        <taxon>Penaeidae</taxon>
        <taxon>Penaeus</taxon>
    </lineage>
</organism>
<evidence type="ECO:0000313" key="3">
    <source>
        <dbReference type="Proteomes" id="UP000283509"/>
    </source>
</evidence>
<dbReference type="InterPro" id="IPR025662">
    <property type="entry name" value="Sigma_54_int_dom_ATP-bd_1"/>
</dbReference>
<accession>A0A423U1E1</accession>
<comment type="caution">
    <text evidence="2">The sequence shown here is derived from an EMBL/GenBank/DDBJ whole genome shotgun (WGS) entry which is preliminary data.</text>
</comment>
<dbReference type="OrthoDB" id="2386367at2759"/>
<gene>
    <name evidence="2" type="ORF">C7M84_024312</name>
</gene>
<dbReference type="PANTHER" id="PTHR32046">
    <property type="entry name" value="G DOMAIN-CONTAINING PROTEIN"/>
    <property type="match status" value="1"/>
</dbReference>
<dbReference type="Gene3D" id="3.40.50.300">
    <property type="entry name" value="P-loop containing nucleotide triphosphate hydrolases"/>
    <property type="match status" value="1"/>
</dbReference>
<name>A0A423U1E1_PENVA</name>
<evidence type="ECO:0000313" key="2">
    <source>
        <dbReference type="EMBL" id="ROT82519.1"/>
    </source>
</evidence>
<dbReference type="PROSITE" id="PS00675">
    <property type="entry name" value="SIGMA54_INTERACT_1"/>
    <property type="match status" value="1"/>
</dbReference>